<dbReference type="GO" id="GO:0016874">
    <property type="term" value="F:ligase activity"/>
    <property type="evidence" value="ECO:0007669"/>
    <property type="project" value="UniProtKB-KW"/>
</dbReference>
<dbReference type="InterPro" id="IPR014145">
    <property type="entry name" value="LigD_pol_dom"/>
</dbReference>
<keyword evidence="2" id="KW-0436">Ligase</keyword>
<protein>
    <submittedName>
        <fullName evidence="2">ATP-dependent DNA ligase</fullName>
    </submittedName>
</protein>
<dbReference type="NCBIfam" id="TIGR02778">
    <property type="entry name" value="ligD_pol"/>
    <property type="match status" value="1"/>
</dbReference>
<organism evidence="2">
    <name type="scientific">Thermocrispum agreste</name>
    <dbReference type="NCBI Taxonomy" id="37925"/>
    <lineage>
        <taxon>Bacteria</taxon>
        <taxon>Bacillati</taxon>
        <taxon>Actinomycetota</taxon>
        <taxon>Actinomycetes</taxon>
        <taxon>Pseudonocardiales</taxon>
        <taxon>Pseudonocardiaceae</taxon>
        <taxon>Thermocrispum</taxon>
    </lineage>
</organism>
<dbReference type="PANTHER" id="PTHR42705:SF2">
    <property type="entry name" value="BIFUNCTIONAL NON-HOMOLOGOUS END JOINING PROTEIN LIGD"/>
    <property type="match status" value="1"/>
</dbReference>
<dbReference type="Gene3D" id="3.90.920.10">
    <property type="entry name" value="DNA primase, PRIM domain"/>
    <property type="match status" value="1"/>
</dbReference>
<reference evidence="2" key="1">
    <citation type="submission" date="2018-05" db="EMBL/GenBank/DDBJ databases">
        <authorList>
            <person name="Lanie J.A."/>
            <person name="Ng W.-L."/>
            <person name="Kazmierczak K.M."/>
            <person name="Andrzejewski T.M."/>
            <person name="Davidsen T.M."/>
            <person name="Wayne K.J."/>
            <person name="Tettelin H."/>
            <person name="Glass J.I."/>
            <person name="Rusch D."/>
            <person name="Podicherti R."/>
            <person name="Tsui H.-C.T."/>
            <person name="Winkler M.E."/>
        </authorList>
    </citation>
    <scope>NUCLEOTIDE SEQUENCE</scope>
    <source>
        <strain evidence="2">ZC4RG45</strain>
    </source>
</reference>
<dbReference type="InterPro" id="IPR033649">
    <property type="entry name" value="MtLigD_Pol-like"/>
</dbReference>
<name>A0A2W4JPV9_9PSEU</name>
<dbReference type="InterPro" id="IPR052171">
    <property type="entry name" value="NHEJ_LigD"/>
</dbReference>
<dbReference type="Pfam" id="PF21686">
    <property type="entry name" value="LigD_Prim-Pol"/>
    <property type="match status" value="1"/>
</dbReference>
<sequence length="303" mass="33358">MPNEERVRVRVADRQLVVSNLGKVLYPATGFTKAQVIEYYVKIAPVLLPHIAGRPLTLKRYPDGVDGEFFYQKNVPQGTPDWVRTARVPAPGSTMNRDQVTYVVADDLPTLIWAANLANLEIHTPQWRLPGDVRAVERTPDPDLVVFDLDPGPPATIVECCRVAELLRPALTARGLDPLAKTSGNKGMQLLARISGHSSAQASELAKEVAEELAAAHPDLVTAKMTKRLRTGKVFIDWSQNNAFKTTVATYSLRARSEPTVSTPVTWDEVAACRAEHQLRFTSDEVLDRVAEHGDLLEPLLAG</sequence>
<gene>
    <name evidence="2" type="ORF">DIU77_01760</name>
</gene>
<evidence type="ECO:0000259" key="1">
    <source>
        <dbReference type="Pfam" id="PF21686"/>
    </source>
</evidence>
<comment type="caution">
    <text evidence="2">The sequence shown here is derived from an EMBL/GenBank/DDBJ whole genome shotgun (WGS) entry which is preliminary data.</text>
</comment>
<accession>A0A2W4JPV9</accession>
<dbReference type="EMBL" id="QGUI01000037">
    <property type="protein sequence ID" value="PZN01095.1"/>
    <property type="molecule type" value="Genomic_DNA"/>
</dbReference>
<dbReference type="STRING" id="1111738.GCA_000427905_02034"/>
<proteinExistence type="predicted"/>
<dbReference type="AlphaFoldDB" id="A0A2W4JPV9"/>
<evidence type="ECO:0000313" key="2">
    <source>
        <dbReference type="EMBL" id="PZN01095.1"/>
    </source>
</evidence>
<dbReference type="CDD" id="cd04863">
    <property type="entry name" value="MtLigD_Pol_like"/>
    <property type="match status" value="1"/>
</dbReference>
<feature type="domain" description="DNA ligase D polymerase" evidence="1">
    <location>
        <begin position="32"/>
        <end position="296"/>
    </location>
</feature>
<dbReference type="PANTHER" id="PTHR42705">
    <property type="entry name" value="BIFUNCTIONAL NON-HOMOLOGOUS END JOINING PROTEIN LIGD"/>
    <property type="match status" value="1"/>
</dbReference>